<proteinExistence type="predicted"/>
<dbReference type="EMBL" id="HBUE01023498">
    <property type="protein sequence ID" value="CAG6453583.1"/>
    <property type="molecule type" value="Transcribed_RNA"/>
</dbReference>
<evidence type="ECO:0000259" key="1">
    <source>
        <dbReference type="Pfam" id="PF16064"/>
    </source>
</evidence>
<feature type="domain" description="DUF4806" evidence="1">
    <location>
        <begin position="91"/>
        <end position="175"/>
    </location>
</feature>
<dbReference type="AlphaFoldDB" id="A0A8D8F138"/>
<organism evidence="2">
    <name type="scientific">Culex pipiens</name>
    <name type="common">House mosquito</name>
    <dbReference type="NCBI Taxonomy" id="7175"/>
    <lineage>
        <taxon>Eukaryota</taxon>
        <taxon>Metazoa</taxon>
        <taxon>Ecdysozoa</taxon>
        <taxon>Arthropoda</taxon>
        <taxon>Hexapoda</taxon>
        <taxon>Insecta</taxon>
        <taxon>Pterygota</taxon>
        <taxon>Neoptera</taxon>
        <taxon>Endopterygota</taxon>
        <taxon>Diptera</taxon>
        <taxon>Nematocera</taxon>
        <taxon>Culicoidea</taxon>
        <taxon>Culicidae</taxon>
        <taxon>Culicinae</taxon>
        <taxon>Culicini</taxon>
        <taxon>Culex</taxon>
        <taxon>Culex</taxon>
    </lineage>
</organism>
<reference evidence="2" key="1">
    <citation type="submission" date="2021-05" db="EMBL/GenBank/DDBJ databases">
        <authorList>
            <person name="Alioto T."/>
            <person name="Alioto T."/>
            <person name="Gomez Garrido J."/>
        </authorList>
    </citation>
    <scope>NUCLEOTIDE SEQUENCE</scope>
</reference>
<feature type="domain" description="DUF4806" evidence="1">
    <location>
        <begin position="373"/>
        <end position="471"/>
    </location>
</feature>
<dbReference type="Pfam" id="PF16064">
    <property type="entry name" value="DUF4806"/>
    <property type="match status" value="3"/>
</dbReference>
<dbReference type="InterPro" id="IPR032071">
    <property type="entry name" value="DUF4806"/>
</dbReference>
<protein>
    <submittedName>
        <fullName evidence="2">(northern house mosquito) hypothetical protein</fullName>
    </submittedName>
</protein>
<name>A0A8D8F138_CULPI</name>
<evidence type="ECO:0000313" key="2">
    <source>
        <dbReference type="EMBL" id="CAG6453583.1"/>
    </source>
</evidence>
<sequence>MEYTNIPYQQQPTYPVIHHSDSGILNQVLLNQQSMMANQTKMMQSLTLLESRLESLAEAVKATNPTPTAIQTDLLTPVVTMDVSVHTQTMVVSPVNSLLELNELERRLQDDKVMNSYLEGMSYICGTSGKAQFPQCCNKLIDYFITPDFLQQCTWVGSMERSLKFYRNFRSLFTRLVMQADKDFTEMKSDKFFKTLLKSSKETDTELPAVEAHEQRQPSIISPVTCLQDLVALENQLQDEKVMNDYIKDMGFICGTSGKARALNCCYKLIDYFVTREFLMQCSWTGASRTTEDPLNDDSTEEKIPFKFYRRFRTLFLRLILQADKDFSELQCDKFFKTILKNRKQRLQAKVVPTMPAVIPTALPSLPLSASPDSVIKPVASLEELDALEKQLHDDAQMRKYLTGMSFICGTSDKARAVDCCYKLIDYFVTRDFLTQCSWTGIARASDGTETTTEKKIPMKFYVKFRALFTSLVLLVDRDFSEFQCEKFFKTILKNAKQRLFAKTMTSRQKNRPCNLKYNKKLKKKIHEVYVEEHEQEPAPGGHSIKNEIYMEYGTSLFNQN</sequence>
<feature type="domain" description="DUF4806" evidence="1">
    <location>
        <begin position="218"/>
        <end position="318"/>
    </location>
</feature>
<accession>A0A8D8F138</accession>